<feature type="compositionally biased region" description="Basic and acidic residues" evidence="1">
    <location>
        <begin position="573"/>
        <end position="583"/>
    </location>
</feature>
<dbReference type="HOGENOM" id="CLU_036105_0_0_1"/>
<proteinExistence type="predicted"/>
<dbReference type="GeneID" id="27313608"/>
<evidence type="ECO:0000313" key="4">
    <source>
        <dbReference type="Proteomes" id="UP000053259"/>
    </source>
</evidence>
<dbReference type="Pfam" id="PF12937">
    <property type="entry name" value="F-box-like"/>
    <property type="match status" value="1"/>
</dbReference>
<gene>
    <name evidence="3" type="ORF">PV09_05635</name>
</gene>
<feature type="region of interest" description="Disordered" evidence="1">
    <location>
        <begin position="564"/>
        <end position="583"/>
    </location>
</feature>
<dbReference type="EMBL" id="KN847546">
    <property type="protein sequence ID" value="KIW02974.1"/>
    <property type="molecule type" value="Genomic_DNA"/>
</dbReference>
<dbReference type="RefSeq" id="XP_016212843.1">
    <property type="nucleotide sequence ID" value="XM_016359164.1"/>
</dbReference>
<dbReference type="SUPFAM" id="SSF52047">
    <property type="entry name" value="RNI-like"/>
    <property type="match status" value="1"/>
</dbReference>
<reference evidence="3 4" key="1">
    <citation type="submission" date="2015-01" db="EMBL/GenBank/DDBJ databases">
        <title>The Genome Sequence of Ochroconis gallopava CBS43764.</title>
        <authorList>
            <consortium name="The Broad Institute Genomics Platform"/>
            <person name="Cuomo C."/>
            <person name="de Hoog S."/>
            <person name="Gorbushina A."/>
            <person name="Stielow B."/>
            <person name="Teixiera M."/>
            <person name="Abouelleil A."/>
            <person name="Chapman S.B."/>
            <person name="Priest M."/>
            <person name="Young S.K."/>
            <person name="Wortman J."/>
            <person name="Nusbaum C."/>
            <person name="Birren B."/>
        </authorList>
    </citation>
    <scope>NUCLEOTIDE SEQUENCE [LARGE SCALE GENOMIC DNA]</scope>
    <source>
        <strain evidence="3 4">CBS 43764</strain>
    </source>
</reference>
<accession>A0A0D2AV06</accession>
<evidence type="ECO:0000313" key="3">
    <source>
        <dbReference type="EMBL" id="KIW02974.1"/>
    </source>
</evidence>
<dbReference type="Proteomes" id="UP000053259">
    <property type="component" value="Unassembled WGS sequence"/>
</dbReference>
<dbReference type="AlphaFoldDB" id="A0A0D2AV06"/>
<protein>
    <recommendedName>
        <fullName evidence="2">F-box domain-containing protein</fullName>
    </recommendedName>
</protein>
<sequence length="583" mass="65176">MGIEVTENVSLGATPAAAPRPDKPTSSAPKRKIHFLDTPKEIQALVISYIIRPTDLVNVCLTCKQLHQAAVKELYHEVTLEVGSHADTRLTAFINPRNIGLPHIKKLDLYLADVADKCNQVNQANLAIRMLIEFLPEDTLEKFSWHPWTPFSADNLKLLYKKQRKMKWLEGISLDRNVLPELEKDPGFDSLFENVRKLGLYPDSREVLDMCAALVKRSKKLEKITLHASFDDDTDRPTISSRELNDSSTAPGLITSTLFGHLMPFETCQPMALKDFTLQKINLRYAADTYCHIVDFRNLKALRVFGCSGADSLFAQLCKATKLPEKLETLEFKHDDNPENDALSALDGFLCLVSGIKILTLDICYAKQLPASAGIARHGKTLRELIVHASRGDGEEEELVYDFEDFDKICQSCSMLEQLSIAFPTTSLIRPNSDAFQSFENALGNLPNLITLNITTWPTNTPSTSRLPRKTYEVLLQALAQSGFERSMAFAAAQDPPRSSKLAIIAFGSSDKVYDREDSKNQIIFTKGKQIDAFGKESPLAVQISWCLRKYVVPKSDVLDFSLARSVPPPTREPPRSEDSDAL</sequence>
<organism evidence="3 4">
    <name type="scientific">Verruconis gallopava</name>
    <dbReference type="NCBI Taxonomy" id="253628"/>
    <lineage>
        <taxon>Eukaryota</taxon>
        <taxon>Fungi</taxon>
        <taxon>Dikarya</taxon>
        <taxon>Ascomycota</taxon>
        <taxon>Pezizomycotina</taxon>
        <taxon>Dothideomycetes</taxon>
        <taxon>Pleosporomycetidae</taxon>
        <taxon>Venturiales</taxon>
        <taxon>Sympoventuriaceae</taxon>
        <taxon>Verruconis</taxon>
    </lineage>
</organism>
<evidence type="ECO:0000256" key="1">
    <source>
        <dbReference type="SAM" id="MobiDB-lite"/>
    </source>
</evidence>
<name>A0A0D2AV06_9PEZI</name>
<evidence type="ECO:0000259" key="2">
    <source>
        <dbReference type="Pfam" id="PF12937"/>
    </source>
</evidence>
<feature type="region of interest" description="Disordered" evidence="1">
    <location>
        <begin position="1"/>
        <end position="32"/>
    </location>
</feature>
<dbReference type="InterPro" id="IPR001810">
    <property type="entry name" value="F-box_dom"/>
</dbReference>
<dbReference type="InterPro" id="IPR032675">
    <property type="entry name" value="LRR_dom_sf"/>
</dbReference>
<feature type="domain" description="F-box" evidence="2">
    <location>
        <begin position="39"/>
        <end position="80"/>
    </location>
</feature>
<dbReference type="OrthoDB" id="5284003at2759"/>
<dbReference type="VEuPathDB" id="FungiDB:PV09_05635"/>
<dbReference type="STRING" id="253628.A0A0D2AV06"/>
<dbReference type="Gene3D" id="3.80.10.10">
    <property type="entry name" value="Ribonuclease Inhibitor"/>
    <property type="match status" value="1"/>
</dbReference>
<keyword evidence="4" id="KW-1185">Reference proteome</keyword>
<dbReference type="InParanoid" id="A0A0D2AV06"/>